<protein>
    <recommendedName>
        <fullName evidence="2">Beta-glucuronidase C-terminal domain-containing protein</fullName>
    </recommendedName>
</protein>
<feature type="signal peptide" evidence="1">
    <location>
        <begin position="1"/>
        <end position="22"/>
    </location>
</feature>
<dbReference type="InterPro" id="IPR052974">
    <property type="entry name" value="GH79_Enzymes"/>
</dbReference>
<feature type="domain" description="Beta-glucuronidase C-terminal" evidence="2">
    <location>
        <begin position="408"/>
        <end position="500"/>
    </location>
</feature>
<sequence length="556" mass="59795">MLSNLFLGALFVLAWTTCAVQAATQITFPELPPTGHAQVVQDNFLGISFELSSFDTLWGKTDTTLPSAIQNYLSNIRSRISHNLRIRIGGNGMDSSTYVPDQEAMIVLTDPDAYFNDIPADFGPMFFYVLNAMADAVGEMQFIIGLSMQNPSNDSNVVELATAAVQLLGGRLDAMLLGNEPDLYAGHGTRDSYTISDYIPEIAEVLNDLHNAEAGDLISKPLIGGPTTCCSWDLDDVITAGLGSDDYKYYSIQHYPTYYCNGPTDANTNMSYFLSHTNIPKYVNWNADGVTIAQQQGVPVLDTEYNTVSCGGSPTISPTFAASLWAVDAGLQFAASNMSAAYLHTREYGITYNLFDPPSDTSTEPNWRTGSPYYSTLVLAETISPNGSIIVDLNVDNSTTNVSSHVAGYGIYDNGGTARGKLVLINYSNNTEHNFTLSTNTTHALGLRVLSAPSVNEQTEISWAGQTVWWNGELDGVQTTSYLECRDGCTVTVPGPGLVLALLDPNASDTDSFYTGNSTVAGAVGYISAASQSQPTQFSMAWVVIAWAAVGLLFAA</sequence>
<gene>
    <name evidence="3" type="ORF">EW146_g6148</name>
</gene>
<dbReference type="AlphaFoldDB" id="A0A4S4LRA1"/>
<accession>A0A4S4LRA1</accession>
<dbReference type="InterPro" id="IPR017853">
    <property type="entry name" value="GH"/>
</dbReference>
<dbReference type="EMBL" id="SGPL01000298">
    <property type="protein sequence ID" value="THH14148.1"/>
    <property type="molecule type" value="Genomic_DNA"/>
</dbReference>
<evidence type="ECO:0000313" key="3">
    <source>
        <dbReference type="EMBL" id="THH14148.1"/>
    </source>
</evidence>
<dbReference type="PANTHER" id="PTHR36183">
    <property type="entry name" value="BETA-GLUCURONIDASE"/>
    <property type="match status" value="1"/>
</dbReference>
<dbReference type="Proteomes" id="UP000310158">
    <property type="component" value="Unassembled WGS sequence"/>
</dbReference>
<organism evidence="3 4">
    <name type="scientific">Bondarzewia mesenterica</name>
    <dbReference type="NCBI Taxonomy" id="1095465"/>
    <lineage>
        <taxon>Eukaryota</taxon>
        <taxon>Fungi</taxon>
        <taxon>Dikarya</taxon>
        <taxon>Basidiomycota</taxon>
        <taxon>Agaricomycotina</taxon>
        <taxon>Agaricomycetes</taxon>
        <taxon>Russulales</taxon>
        <taxon>Bondarzewiaceae</taxon>
        <taxon>Bondarzewia</taxon>
    </lineage>
</organism>
<comment type="caution">
    <text evidence="3">The sequence shown here is derived from an EMBL/GenBank/DDBJ whole genome shotgun (WGS) entry which is preliminary data.</text>
</comment>
<evidence type="ECO:0000259" key="2">
    <source>
        <dbReference type="Pfam" id="PF16862"/>
    </source>
</evidence>
<dbReference type="InterPro" id="IPR031728">
    <property type="entry name" value="GlcAase_C"/>
</dbReference>
<dbReference type="Pfam" id="PF16862">
    <property type="entry name" value="Glyco_hydro_79C"/>
    <property type="match status" value="1"/>
</dbReference>
<dbReference type="OrthoDB" id="2796951at2759"/>
<dbReference type="InterPro" id="IPR013780">
    <property type="entry name" value="Glyco_hydro_b"/>
</dbReference>
<dbReference type="Gene3D" id="2.60.40.1180">
    <property type="entry name" value="Golgi alpha-mannosidase II"/>
    <property type="match status" value="1"/>
</dbReference>
<keyword evidence="4" id="KW-1185">Reference proteome</keyword>
<name>A0A4S4LRA1_9AGAM</name>
<reference evidence="3 4" key="1">
    <citation type="submission" date="2019-02" db="EMBL/GenBank/DDBJ databases">
        <title>Genome sequencing of the rare red list fungi Bondarzewia mesenterica.</title>
        <authorList>
            <person name="Buettner E."/>
            <person name="Kellner H."/>
        </authorList>
    </citation>
    <scope>NUCLEOTIDE SEQUENCE [LARGE SCALE GENOMIC DNA]</scope>
    <source>
        <strain evidence="3 4">DSM 108281</strain>
    </source>
</reference>
<evidence type="ECO:0000313" key="4">
    <source>
        <dbReference type="Proteomes" id="UP000310158"/>
    </source>
</evidence>
<dbReference type="Gene3D" id="3.20.20.80">
    <property type="entry name" value="Glycosidases"/>
    <property type="match status" value="1"/>
</dbReference>
<feature type="chain" id="PRO_5020853983" description="Beta-glucuronidase C-terminal domain-containing protein" evidence="1">
    <location>
        <begin position="23"/>
        <end position="556"/>
    </location>
</feature>
<proteinExistence type="predicted"/>
<dbReference type="PANTHER" id="PTHR36183:SF2">
    <property type="entry name" value="BETA-GLUCURONIDASE C-TERMINAL DOMAIN-CONTAINING PROTEIN"/>
    <property type="match status" value="1"/>
</dbReference>
<keyword evidence="1" id="KW-0732">Signal</keyword>
<dbReference type="SUPFAM" id="SSF51445">
    <property type="entry name" value="(Trans)glycosidases"/>
    <property type="match status" value="1"/>
</dbReference>
<evidence type="ECO:0000256" key="1">
    <source>
        <dbReference type="SAM" id="SignalP"/>
    </source>
</evidence>